<evidence type="ECO:0000259" key="9">
    <source>
        <dbReference type="PROSITE" id="PS51164"/>
    </source>
</evidence>
<keyword evidence="5" id="KW-0456">Lyase</keyword>
<evidence type="ECO:0000256" key="6">
    <source>
        <dbReference type="ARBA" id="ARBA00036818"/>
    </source>
</evidence>
<dbReference type="InterPro" id="IPR002022">
    <property type="entry name" value="Pec_lyase"/>
</dbReference>
<dbReference type="PROSITE" id="PS00562">
    <property type="entry name" value="CBM1_1"/>
    <property type="match status" value="1"/>
</dbReference>
<dbReference type="SUPFAM" id="SSF57180">
    <property type="entry name" value="Cellulose-binding domain"/>
    <property type="match status" value="1"/>
</dbReference>
<reference evidence="10 11" key="1">
    <citation type="submission" date="2023-08" db="EMBL/GenBank/DDBJ databases">
        <authorList>
            <person name="Palmer J.M."/>
        </authorList>
    </citation>
    <scope>NUCLEOTIDE SEQUENCE [LARGE SCALE GENOMIC DNA]</scope>
    <source>
        <strain evidence="10 11">TWF481</strain>
    </source>
</reference>
<dbReference type="PANTHER" id="PTHR31683">
    <property type="entry name" value="PECTATE LYASE 18-RELATED"/>
    <property type="match status" value="1"/>
</dbReference>
<dbReference type="InterPro" id="IPR012334">
    <property type="entry name" value="Pectin_lyas_fold"/>
</dbReference>
<dbReference type="InterPro" id="IPR045032">
    <property type="entry name" value="PEL"/>
</dbReference>
<comment type="similarity">
    <text evidence="2">Belongs to the polysaccharide lyase 1 family.</text>
</comment>
<dbReference type="GO" id="GO:0030248">
    <property type="term" value="F:cellulose binding"/>
    <property type="evidence" value="ECO:0007669"/>
    <property type="project" value="InterPro"/>
</dbReference>
<feature type="chain" id="PRO_5043810355" description="pectin lyase" evidence="8">
    <location>
        <begin position="18"/>
        <end position="443"/>
    </location>
</feature>
<dbReference type="InterPro" id="IPR000254">
    <property type="entry name" value="CBD"/>
</dbReference>
<protein>
    <recommendedName>
        <fullName evidence="7">pectin lyase</fullName>
        <ecNumber evidence="7">4.2.2.10</ecNumber>
    </recommendedName>
</protein>
<sequence>MTSKALLLALMGVGSLATPILEQRACAALYGQCGGSGWTGPTCCDSGSVCTYSNDWYSQCLTGSAATTKTTTTTTKTTTAATNPTSGSSVVKGSPMGFASGVTGGGNVAPVYPSTIAQLKSYLTSSSPQVIVISGTYNFVGSEGSTTYKACNAYSCTPDNGGQMLLNTLGGCGSLATSDVTIDNAGYLGIAVKSDKTLVGINNAVLNGKGLRLVGVSNIIIQNIAITNLNPKYVWGGDAISLSGTNNVWIDHVTTSSTGRQHYSFGRDPSKGITISNSFINGMTSYSATCDKHTYWALELVGNDDQITFYRNHVYYTSGRSPALSGNTLLHAINSVWASNSGHALEGTTSTGRGLFEGCVFNNVPTIISGTYPGQLFTSEAAYVSQCTAYLGRACQTNLYSGSGSFIGRSTSFMSAFQGSSIPVAASASSISSSVVSGAGNTL</sequence>
<dbReference type="InterPro" id="IPR035971">
    <property type="entry name" value="CBD_sf"/>
</dbReference>
<dbReference type="EMBL" id="JAVHJL010000007">
    <property type="protein sequence ID" value="KAK6500106.1"/>
    <property type="molecule type" value="Genomic_DNA"/>
</dbReference>
<dbReference type="Pfam" id="PF00734">
    <property type="entry name" value="CBM_1"/>
    <property type="match status" value="1"/>
</dbReference>
<proteinExistence type="inferred from homology"/>
<dbReference type="GO" id="GO:0000272">
    <property type="term" value="P:polysaccharide catabolic process"/>
    <property type="evidence" value="ECO:0007669"/>
    <property type="project" value="UniProtKB-KW"/>
</dbReference>
<evidence type="ECO:0000256" key="8">
    <source>
        <dbReference type="SAM" id="SignalP"/>
    </source>
</evidence>
<evidence type="ECO:0000313" key="11">
    <source>
        <dbReference type="Proteomes" id="UP001370758"/>
    </source>
</evidence>
<evidence type="ECO:0000256" key="7">
    <source>
        <dbReference type="ARBA" id="ARBA00039082"/>
    </source>
</evidence>
<evidence type="ECO:0000256" key="3">
    <source>
        <dbReference type="ARBA" id="ARBA00022525"/>
    </source>
</evidence>
<name>A0AAV9W314_9PEZI</name>
<dbReference type="Gene3D" id="2.160.20.10">
    <property type="entry name" value="Single-stranded right-handed beta-helix, Pectin lyase-like"/>
    <property type="match status" value="1"/>
</dbReference>
<dbReference type="FunFam" id="2.160.20.10:FF:000003">
    <property type="entry name" value="Pectin lyase F"/>
    <property type="match status" value="1"/>
</dbReference>
<feature type="signal peptide" evidence="8">
    <location>
        <begin position="1"/>
        <end position="17"/>
    </location>
</feature>
<dbReference type="SMART" id="SM00656">
    <property type="entry name" value="Amb_all"/>
    <property type="match status" value="1"/>
</dbReference>
<dbReference type="SMART" id="SM00236">
    <property type="entry name" value="fCBD"/>
    <property type="match status" value="1"/>
</dbReference>
<organism evidence="10 11">
    <name type="scientific">Arthrobotrys musiformis</name>
    <dbReference type="NCBI Taxonomy" id="47236"/>
    <lineage>
        <taxon>Eukaryota</taxon>
        <taxon>Fungi</taxon>
        <taxon>Dikarya</taxon>
        <taxon>Ascomycota</taxon>
        <taxon>Pezizomycotina</taxon>
        <taxon>Orbiliomycetes</taxon>
        <taxon>Orbiliales</taxon>
        <taxon>Orbiliaceae</taxon>
        <taxon>Arthrobotrys</taxon>
    </lineage>
</organism>
<comment type="catalytic activity">
    <reaction evidence="6">
        <text>Eliminative cleavage of (1-&gt;4)-alpha-D-galacturonan methyl ester to give oligosaccharides with 4-deoxy-6-O-methyl-alpha-D-galact-4-enuronosyl groups at their non-reducing ends.</text>
        <dbReference type="EC" id="4.2.2.10"/>
    </reaction>
</comment>
<evidence type="ECO:0000256" key="4">
    <source>
        <dbReference type="ARBA" id="ARBA00022729"/>
    </source>
</evidence>
<evidence type="ECO:0000256" key="2">
    <source>
        <dbReference type="ARBA" id="ARBA00010980"/>
    </source>
</evidence>
<dbReference type="PANTHER" id="PTHR31683:SF16">
    <property type="entry name" value="PECTIN LYASE A-RELATED"/>
    <property type="match status" value="1"/>
</dbReference>
<keyword evidence="4 8" id="KW-0732">Signal</keyword>
<keyword evidence="11" id="KW-1185">Reference proteome</keyword>
<dbReference type="GO" id="GO:0030570">
    <property type="term" value="F:pectate lyase activity"/>
    <property type="evidence" value="ECO:0007669"/>
    <property type="project" value="InterPro"/>
</dbReference>
<keyword evidence="3" id="KW-0964">Secreted</keyword>
<dbReference type="PROSITE" id="PS51164">
    <property type="entry name" value="CBM1_2"/>
    <property type="match status" value="1"/>
</dbReference>
<accession>A0AAV9W314</accession>
<comment type="caution">
    <text evidence="10">The sequence shown here is derived from an EMBL/GenBank/DDBJ whole genome shotgun (WGS) entry which is preliminary data.</text>
</comment>
<dbReference type="GO" id="GO:0005576">
    <property type="term" value="C:extracellular region"/>
    <property type="evidence" value="ECO:0007669"/>
    <property type="project" value="UniProtKB-SubCell"/>
</dbReference>
<feature type="domain" description="CBM1" evidence="9">
    <location>
        <begin position="25"/>
        <end position="61"/>
    </location>
</feature>
<dbReference type="EC" id="4.2.2.10" evidence="7"/>
<dbReference type="InterPro" id="IPR011050">
    <property type="entry name" value="Pectin_lyase_fold/virulence"/>
</dbReference>
<dbReference type="Proteomes" id="UP001370758">
    <property type="component" value="Unassembled WGS sequence"/>
</dbReference>
<evidence type="ECO:0000256" key="5">
    <source>
        <dbReference type="ARBA" id="ARBA00023239"/>
    </source>
</evidence>
<dbReference type="AlphaFoldDB" id="A0AAV9W314"/>
<gene>
    <name evidence="10" type="ORF">TWF481_010464</name>
</gene>
<dbReference type="GO" id="GO:0047490">
    <property type="term" value="F:pectin lyase activity"/>
    <property type="evidence" value="ECO:0007669"/>
    <property type="project" value="UniProtKB-EC"/>
</dbReference>
<evidence type="ECO:0000256" key="1">
    <source>
        <dbReference type="ARBA" id="ARBA00004613"/>
    </source>
</evidence>
<comment type="subcellular location">
    <subcellularLocation>
        <location evidence="1">Secreted</location>
    </subcellularLocation>
</comment>
<evidence type="ECO:0000313" key="10">
    <source>
        <dbReference type="EMBL" id="KAK6500106.1"/>
    </source>
</evidence>
<dbReference type="SUPFAM" id="SSF51126">
    <property type="entry name" value="Pectin lyase-like"/>
    <property type="match status" value="1"/>
</dbReference>